<proteinExistence type="predicted"/>
<reference evidence="2" key="1">
    <citation type="submission" date="2022-10" db="EMBL/GenBank/DDBJ databases">
        <title>Chryseobacterium babae sp. nov. isolated from the gut of the beetle Oryctes rhinoceros, and Chryseobacterium kimseyorum sp. nov., isolated from a stick insect rearing cage.</title>
        <authorList>
            <person name="Shelomi M."/>
            <person name="Han C.-J."/>
            <person name="Chen W.-M."/>
            <person name="Chen H.-K."/>
            <person name="Liaw S.-J."/>
            <person name="Muhle E."/>
            <person name="Clermont D."/>
        </authorList>
    </citation>
    <scope>NUCLEOTIDE SEQUENCE</scope>
    <source>
        <strain evidence="2">WLa1L2M3</strain>
    </source>
</reference>
<accession>A0ABT3HQD4</accession>
<dbReference type="EMBL" id="JAPDHV010000005">
    <property type="protein sequence ID" value="MCW3161992.1"/>
    <property type="molecule type" value="Genomic_DNA"/>
</dbReference>
<protein>
    <recommendedName>
        <fullName evidence="4">Lipoprotein</fullName>
    </recommendedName>
</protein>
<dbReference type="RefSeq" id="WP_264743933.1">
    <property type="nucleotide sequence ID" value="NZ_JAPDHV010000005.1"/>
</dbReference>
<evidence type="ECO:0000313" key="3">
    <source>
        <dbReference type="Proteomes" id="UP001163719"/>
    </source>
</evidence>
<feature type="signal peptide" evidence="1">
    <location>
        <begin position="1"/>
        <end position="24"/>
    </location>
</feature>
<organism evidence="2 3">
    <name type="scientific">Chryseobacterium oryctis</name>
    <dbReference type="NCBI Taxonomy" id="2952618"/>
    <lineage>
        <taxon>Bacteria</taxon>
        <taxon>Pseudomonadati</taxon>
        <taxon>Bacteroidota</taxon>
        <taxon>Flavobacteriia</taxon>
        <taxon>Flavobacteriales</taxon>
        <taxon>Weeksellaceae</taxon>
        <taxon>Chryseobacterium group</taxon>
        <taxon>Chryseobacterium</taxon>
    </lineage>
</organism>
<keyword evidence="3" id="KW-1185">Reference proteome</keyword>
<evidence type="ECO:0008006" key="4">
    <source>
        <dbReference type="Google" id="ProtNLM"/>
    </source>
</evidence>
<dbReference type="Proteomes" id="UP001163719">
    <property type="component" value="Unassembled WGS sequence"/>
</dbReference>
<evidence type="ECO:0000313" key="2">
    <source>
        <dbReference type="EMBL" id="MCW3161992.1"/>
    </source>
</evidence>
<sequence>MKKILPIFLLAFVGLFLFSCDNNDNDNFVDSDTYSKMRDVTGSFTNANSYAFSQGINIQSTDVVLVYRSLGDAWQLIPKDQYIPNVTGMPTGRVFNYNYVFDSQEVQIRIDDPSFDLSTELTSSEKNQYLNNQKFRIVLVPASASKNANGVDTSDYNAVIKYYGLDDSKVPVTKAN</sequence>
<feature type="chain" id="PRO_5047333319" description="Lipoprotein" evidence="1">
    <location>
        <begin position="25"/>
        <end position="176"/>
    </location>
</feature>
<comment type="caution">
    <text evidence="2">The sequence shown here is derived from an EMBL/GenBank/DDBJ whole genome shotgun (WGS) entry which is preliminary data.</text>
</comment>
<name>A0ABT3HQD4_9FLAO</name>
<dbReference type="PROSITE" id="PS51257">
    <property type="entry name" value="PROKAR_LIPOPROTEIN"/>
    <property type="match status" value="1"/>
</dbReference>
<gene>
    <name evidence="2" type="ORF">OH806_12020</name>
</gene>
<keyword evidence="1" id="KW-0732">Signal</keyword>
<evidence type="ECO:0000256" key="1">
    <source>
        <dbReference type="SAM" id="SignalP"/>
    </source>
</evidence>